<feature type="domain" description="JmjC" evidence="12">
    <location>
        <begin position="565"/>
        <end position="731"/>
    </location>
</feature>
<evidence type="ECO:0000256" key="1">
    <source>
        <dbReference type="ARBA" id="ARBA00004123"/>
    </source>
</evidence>
<dbReference type="Pfam" id="PF01388">
    <property type="entry name" value="ARID"/>
    <property type="match status" value="1"/>
</dbReference>
<dbReference type="Pfam" id="PF00628">
    <property type="entry name" value="PHD"/>
    <property type="match status" value="2"/>
</dbReference>
<dbReference type="InterPro" id="IPR019786">
    <property type="entry name" value="Zinc_finger_PHD-type_CS"/>
</dbReference>
<keyword evidence="5" id="KW-0408">Iron</keyword>
<dbReference type="Pfam" id="PF02178">
    <property type="entry name" value="AT_hook"/>
    <property type="match status" value="2"/>
</dbReference>
<keyword evidence="3 7" id="KW-0863">Zinc-finger</keyword>
<keyword evidence="4" id="KW-0862">Zinc</keyword>
<evidence type="ECO:0000259" key="12">
    <source>
        <dbReference type="PROSITE" id="PS51184"/>
    </source>
</evidence>
<evidence type="ECO:0000256" key="3">
    <source>
        <dbReference type="ARBA" id="ARBA00022771"/>
    </source>
</evidence>
<dbReference type="InterPro" id="IPR036431">
    <property type="entry name" value="ARID_dom_sf"/>
</dbReference>
<organism evidence="13">
    <name type="scientific">Aphanomyces astaci</name>
    <name type="common">Crayfish plague agent</name>
    <dbReference type="NCBI Taxonomy" id="112090"/>
    <lineage>
        <taxon>Eukaryota</taxon>
        <taxon>Sar</taxon>
        <taxon>Stramenopiles</taxon>
        <taxon>Oomycota</taxon>
        <taxon>Saprolegniomycetes</taxon>
        <taxon>Saprolegniales</taxon>
        <taxon>Verrucalvaceae</taxon>
        <taxon>Aphanomyces</taxon>
    </lineage>
</organism>
<name>W4H8X9_APHAT</name>
<dbReference type="InterPro" id="IPR001965">
    <property type="entry name" value="Znf_PHD"/>
</dbReference>
<dbReference type="Gene3D" id="2.60.120.650">
    <property type="entry name" value="Cupin"/>
    <property type="match status" value="2"/>
</dbReference>
<dbReference type="SMART" id="SM00558">
    <property type="entry name" value="JmjC"/>
    <property type="match status" value="1"/>
</dbReference>
<evidence type="ECO:0000256" key="6">
    <source>
        <dbReference type="ARBA" id="ARBA00023242"/>
    </source>
</evidence>
<evidence type="ECO:0000256" key="5">
    <source>
        <dbReference type="ARBA" id="ARBA00023004"/>
    </source>
</evidence>
<dbReference type="SUPFAM" id="SSF46774">
    <property type="entry name" value="ARID-like"/>
    <property type="match status" value="1"/>
</dbReference>
<dbReference type="EMBL" id="KI913114">
    <property type="protein sequence ID" value="ETV88387.1"/>
    <property type="molecule type" value="Genomic_DNA"/>
</dbReference>
<dbReference type="Pfam" id="PF02928">
    <property type="entry name" value="zf-C5HC2"/>
    <property type="match status" value="1"/>
</dbReference>
<evidence type="ECO:0000259" key="9">
    <source>
        <dbReference type="PROSITE" id="PS50016"/>
    </source>
</evidence>
<evidence type="ECO:0000259" key="10">
    <source>
        <dbReference type="PROSITE" id="PS51011"/>
    </source>
</evidence>
<dbReference type="GO" id="GO:0008270">
    <property type="term" value="F:zinc ion binding"/>
    <property type="evidence" value="ECO:0007669"/>
    <property type="project" value="UniProtKB-KW"/>
</dbReference>
<dbReference type="SUPFAM" id="SSF51197">
    <property type="entry name" value="Clavaminate synthase-like"/>
    <property type="match status" value="1"/>
</dbReference>
<dbReference type="GO" id="GO:0141052">
    <property type="term" value="F:histone H3 demethylase activity"/>
    <property type="evidence" value="ECO:0007669"/>
    <property type="project" value="UniProtKB-ARBA"/>
</dbReference>
<keyword evidence="2" id="KW-0479">Metal-binding</keyword>
<keyword evidence="6" id="KW-0539">Nucleus</keyword>
<dbReference type="CDD" id="cd15489">
    <property type="entry name" value="PHD_SF"/>
    <property type="match status" value="1"/>
</dbReference>
<gene>
    <name evidence="13" type="ORF">H257_00019</name>
</gene>
<evidence type="ECO:0008006" key="14">
    <source>
        <dbReference type="Google" id="ProtNLM"/>
    </source>
</evidence>
<dbReference type="VEuPathDB" id="FungiDB:H257_00019"/>
<feature type="domain" description="PHD-type" evidence="9">
    <location>
        <begin position="388"/>
        <end position="438"/>
    </location>
</feature>
<dbReference type="PROSITE" id="PS51184">
    <property type="entry name" value="JMJC"/>
    <property type="match status" value="1"/>
</dbReference>
<dbReference type="STRING" id="112090.W4H8X9"/>
<dbReference type="PANTHER" id="PTHR10694">
    <property type="entry name" value="LYSINE-SPECIFIC DEMETHYLASE"/>
    <property type="match status" value="1"/>
</dbReference>
<dbReference type="InterPro" id="IPR003347">
    <property type="entry name" value="JmjC_dom"/>
</dbReference>
<dbReference type="SUPFAM" id="SSF57903">
    <property type="entry name" value="FYVE/PHD zinc finger"/>
    <property type="match status" value="3"/>
</dbReference>
<proteinExistence type="predicted"/>
<feature type="region of interest" description="Disordered" evidence="8">
    <location>
        <begin position="820"/>
        <end position="845"/>
    </location>
</feature>
<dbReference type="SMART" id="SM01014">
    <property type="entry name" value="ARID"/>
    <property type="match status" value="1"/>
</dbReference>
<dbReference type="OrthoDB" id="1678912at2759"/>
<evidence type="ECO:0000256" key="2">
    <source>
        <dbReference type="ARBA" id="ARBA00022723"/>
    </source>
</evidence>
<dbReference type="InterPro" id="IPR000637">
    <property type="entry name" value="HMGI/Y_DNA-bd_CS"/>
</dbReference>
<evidence type="ECO:0000313" key="13">
    <source>
        <dbReference type="EMBL" id="ETV88387.1"/>
    </source>
</evidence>
<dbReference type="SMART" id="SM00545">
    <property type="entry name" value="JmjN"/>
    <property type="match status" value="1"/>
</dbReference>
<dbReference type="InterPro" id="IPR011011">
    <property type="entry name" value="Znf_FYVE_PHD"/>
</dbReference>
<reference evidence="13" key="1">
    <citation type="submission" date="2013-12" db="EMBL/GenBank/DDBJ databases">
        <title>The Genome Sequence of Aphanomyces astaci APO3.</title>
        <authorList>
            <consortium name="The Broad Institute Genomics Platform"/>
            <person name="Russ C."/>
            <person name="Tyler B."/>
            <person name="van West P."/>
            <person name="Dieguez-Uribeondo J."/>
            <person name="Young S.K."/>
            <person name="Zeng Q."/>
            <person name="Gargeya S."/>
            <person name="Fitzgerald M."/>
            <person name="Abouelleil A."/>
            <person name="Alvarado L."/>
            <person name="Chapman S.B."/>
            <person name="Gainer-Dewar J."/>
            <person name="Goldberg J."/>
            <person name="Griggs A."/>
            <person name="Gujja S."/>
            <person name="Hansen M."/>
            <person name="Howarth C."/>
            <person name="Imamovic A."/>
            <person name="Ireland A."/>
            <person name="Larimer J."/>
            <person name="McCowan C."/>
            <person name="Murphy C."/>
            <person name="Pearson M."/>
            <person name="Poon T.W."/>
            <person name="Priest M."/>
            <person name="Roberts A."/>
            <person name="Saif S."/>
            <person name="Shea T."/>
            <person name="Sykes S."/>
            <person name="Wortman J."/>
            <person name="Nusbaum C."/>
            <person name="Birren B."/>
        </authorList>
    </citation>
    <scope>NUCLEOTIDE SEQUENCE [LARGE SCALE GENOMIC DNA]</scope>
    <source>
        <strain evidence="13">APO3</strain>
    </source>
</reference>
<dbReference type="InterPro" id="IPR017956">
    <property type="entry name" value="AT_hook_DNA-bd_motif"/>
</dbReference>
<dbReference type="InterPro" id="IPR013083">
    <property type="entry name" value="Znf_RING/FYVE/PHD"/>
</dbReference>
<dbReference type="InterPro" id="IPR004198">
    <property type="entry name" value="Znf_C5HC2"/>
</dbReference>
<feature type="domain" description="JmjN" evidence="11">
    <location>
        <begin position="24"/>
        <end position="65"/>
    </location>
</feature>
<feature type="region of interest" description="Disordered" evidence="8">
    <location>
        <begin position="189"/>
        <end position="218"/>
    </location>
</feature>
<accession>W4H8X9</accession>
<dbReference type="GO" id="GO:0005634">
    <property type="term" value="C:nucleus"/>
    <property type="evidence" value="ECO:0007669"/>
    <property type="project" value="UniProtKB-SubCell"/>
</dbReference>
<feature type="compositionally biased region" description="Low complexity" evidence="8">
    <location>
        <begin position="255"/>
        <end position="264"/>
    </location>
</feature>
<evidence type="ECO:0000256" key="4">
    <source>
        <dbReference type="ARBA" id="ARBA00022833"/>
    </source>
</evidence>
<feature type="domain" description="ARID" evidence="10">
    <location>
        <begin position="89"/>
        <end position="185"/>
    </location>
</feature>
<dbReference type="PANTHER" id="PTHR10694:SF33">
    <property type="entry name" value="LYSINE-SPECIFIC DEMETHYLASE 5"/>
    <property type="match status" value="1"/>
</dbReference>
<dbReference type="RefSeq" id="XP_009820787.1">
    <property type="nucleotide sequence ID" value="XM_009822485.1"/>
</dbReference>
<dbReference type="GeneID" id="20802015"/>
<dbReference type="Pfam" id="PF02373">
    <property type="entry name" value="JmjC"/>
    <property type="match status" value="1"/>
</dbReference>
<protein>
    <recommendedName>
        <fullName evidence="14">[Histone H3]-trimethyl-L-lysine(4) demethylase</fullName>
    </recommendedName>
</protein>
<sequence length="1625" mass="181020">MDAMSDYEKMARQAAEDGYVCPPCKTFYPTPDEFLNPLQYIASIRAEASATGICKVVPPPGWRPPFAVNEKKFKFRTRLQPLNYIEGNARQESTFMEKLRLFLYRNGTPMEQTPVLDGLGANLSTLYKLVCDMGGFDVVEKASAWSRVVQTLSEVTDLAPAAPTIDDDVRALYATYLLPLELFEATKSTKIEPTKADPTPLPRTDTGTPDATKPSLPDLLAAPVKRGRGRPRKADAAVRAIAPRVPSTPPPPPTTADGDLTTPTVFPGFIKRGRGRPRKADSLAMRLLGADAQVPVDPTLLETSALAVDPLRTCRLPPPSVRVGQKFYRCIVAGTAVLGEVKRVLPGKKPMVVVEYPEGVRDTLSYGTMQLILANGSSSDSAQLALNSRICQYCLRGDCDSQMLRCSGCSGGYHTFCLSRPIASVPPGDWYCEVCIAEQVAQKPEKFGFETGAEHTLASFKAKADAWQLAYFATPPSVQQLEAEYWRVVTNPDKKIQVEYGSDVDTGAMGSGFPTLSKVNKLRNRLVDRFNAVHESPHLLDPTDLALKRVLAEDLDMQTVNQVHKYATSPWNLNNLPKLNGSMLQYLNEDIKGVMVPWMYVGMCFSTFCWHVEDHNFYSISYLHRGAPKTWYGVPGHAAAKMESVMRKLTPGLFGSQPDLHMQLVTMFSPQTLQKHGVPVYRATHNPNEFIITYPSSYHGGFNNGFNLAEAVNFATPDWIAWGHTAVQNYKKFSKVPVFSHDALLVTVTLASLEGTNALDSDSVRSYLLPSLKTLRDETVAFWDAVRQYGITKSEAMDGYLESHGRSTFSRASARIRLATAADEDEDDPPPRPSKMMRSDKMGGKMMASNSRAARQVLWAGRSGKHDGLRCSQCQQYCYVAAVVCFKCRAIGCADHFNSQCKCDAKANGIWLHHVDTTVLSQYIDTLERKFQDAQAWEARVDGAVTLDDLTLAVAQGDQLIAQHVDVPIRRLYQEKLVMLALHKWQRHAKRCLETGTTLKELDELAREAASFKYTMPQVHQISTLMETTRTLQEQAQLVVHEMKLLKADNEQGGDADDDDDGNSMEALQREAAEFDVFAQTIETLLANLRPVTIPETAALQTDLAYVNWLRAANALVTKAMANSSAVLSTATTLYPTLADIDLVWSSCPVKTVRLLDRVAHLRQACIDEGLKWHVTTANNPKSVEEMERLLQRLVRLPAFPQEVVHLLSKWKQAKLWTEKATKALAKPKLGWTDALALEAQADSTDVPMSSLLRRQLHGRIQDGNRWIARTNSLFKWEGSAVHSLQETLERNAVEDEITSSLICICEQTYHEHVPVLRCTGCTTLFHRRCIGDVVSTSFLCKTCCSSRRKPYTGGVVVDNPTEAVYCLCRTPVDNIPMICCDFCDEWYHAKCIGLSPAVLSSLEAYRCNACAIRQHIPPRHPARPNWKQVRAHIARGESLQIHVPGLDELKALVAHGLDVIADVTAFEQSFLDRCALATIAHRMDTLAQELDDKVAAVRRVESLVLLDPAKHKLLPLQWFLHACRLIFCSTPAPRYSQLVVLLNDVALHKLEFPTPELDRFYREIERKLARAVTWVTQVKTMNMKAPSCDLVALQAEAEEISHFLVLPDAAVSNFNLALKFHYQR</sequence>
<dbReference type="PROSITE" id="PS51011">
    <property type="entry name" value="ARID"/>
    <property type="match status" value="1"/>
</dbReference>
<dbReference type="GO" id="GO:0003677">
    <property type="term" value="F:DNA binding"/>
    <property type="evidence" value="ECO:0007669"/>
    <property type="project" value="InterPro"/>
</dbReference>
<dbReference type="PROSITE" id="PS51183">
    <property type="entry name" value="JMJN"/>
    <property type="match status" value="1"/>
</dbReference>
<dbReference type="PROSITE" id="PS50016">
    <property type="entry name" value="ZF_PHD_2"/>
    <property type="match status" value="2"/>
</dbReference>
<dbReference type="InterPro" id="IPR019787">
    <property type="entry name" value="Znf_PHD-finger"/>
</dbReference>
<dbReference type="InterPro" id="IPR001606">
    <property type="entry name" value="ARID_dom"/>
</dbReference>
<dbReference type="GO" id="GO:0006355">
    <property type="term" value="P:regulation of DNA-templated transcription"/>
    <property type="evidence" value="ECO:0007669"/>
    <property type="project" value="InterPro"/>
</dbReference>
<dbReference type="PROSITE" id="PS01359">
    <property type="entry name" value="ZF_PHD_1"/>
    <property type="match status" value="1"/>
</dbReference>
<evidence type="ECO:0000256" key="8">
    <source>
        <dbReference type="SAM" id="MobiDB-lite"/>
    </source>
</evidence>
<dbReference type="GO" id="GO:0000785">
    <property type="term" value="C:chromatin"/>
    <property type="evidence" value="ECO:0007669"/>
    <property type="project" value="TreeGrafter"/>
</dbReference>
<dbReference type="Pfam" id="PF02375">
    <property type="entry name" value="JmjN"/>
    <property type="match status" value="1"/>
</dbReference>
<feature type="domain" description="PHD-type" evidence="9">
    <location>
        <begin position="1338"/>
        <end position="1414"/>
    </location>
</feature>
<evidence type="ECO:0000256" key="7">
    <source>
        <dbReference type="PROSITE-ProRule" id="PRU00146"/>
    </source>
</evidence>
<dbReference type="PROSITE" id="PS00354">
    <property type="entry name" value="HMGI_Y"/>
    <property type="match status" value="1"/>
</dbReference>
<dbReference type="Gene3D" id="3.30.40.10">
    <property type="entry name" value="Zinc/RING finger domain, C3HC4 (zinc finger)"/>
    <property type="match status" value="3"/>
</dbReference>
<dbReference type="CDD" id="cd16871">
    <property type="entry name" value="ARID_Swi1p-like"/>
    <property type="match status" value="1"/>
</dbReference>
<comment type="subcellular location">
    <subcellularLocation>
        <location evidence="1">Nucleus</location>
    </subcellularLocation>
</comment>
<dbReference type="SMART" id="SM00384">
    <property type="entry name" value="AT_hook"/>
    <property type="match status" value="2"/>
</dbReference>
<dbReference type="InterPro" id="IPR003349">
    <property type="entry name" value="JmjN"/>
</dbReference>
<evidence type="ECO:0000259" key="11">
    <source>
        <dbReference type="PROSITE" id="PS51183"/>
    </source>
</evidence>
<dbReference type="SMART" id="SM00249">
    <property type="entry name" value="PHD"/>
    <property type="match status" value="3"/>
</dbReference>
<dbReference type="SMART" id="SM00501">
    <property type="entry name" value="BRIGHT"/>
    <property type="match status" value="1"/>
</dbReference>
<feature type="region of interest" description="Disordered" evidence="8">
    <location>
        <begin position="243"/>
        <end position="267"/>
    </location>
</feature>